<keyword evidence="8" id="KW-1185">Reference proteome</keyword>
<feature type="domain" description="Major facilitator superfamily (MFS) profile" evidence="6">
    <location>
        <begin position="95"/>
        <end position="514"/>
    </location>
</feature>
<reference evidence="7 8" key="1">
    <citation type="submission" date="2023-03" db="EMBL/GenBank/DDBJ databases">
        <title>Genome insight into feeding habits of ladybird beetles.</title>
        <authorList>
            <person name="Li H.-S."/>
            <person name="Huang Y.-H."/>
            <person name="Pang H."/>
        </authorList>
    </citation>
    <scope>NUCLEOTIDE SEQUENCE [LARGE SCALE GENOMIC DNA]</scope>
    <source>
        <strain evidence="7">SYSU_2023b</strain>
        <tissue evidence="7">Whole body</tissue>
    </source>
</reference>
<dbReference type="PROSITE" id="PS00216">
    <property type="entry name" value="SUGAR_TRANSPORT_1"/>
    <property type="match status" value="1"/>
</dbReference>
<dbReference type="SUPFAM" id="SSF103473">
    <property type="entry name" value="MFS general substrate transporter"/>
    <property type="match status" value="1"/>
</dbReference>
<dbReference type="Gene3D" id="1.20.1250.20">
    <property type="entry name" value="MFS general substrate transporter like domains"/>
    <property type="match status" value="1"/>
</dbReference>
<accession>A0AAW1UPP4</accession>
<dbReference type="CDD" id="cd17317">
    <property type="entry name" value="MFS_SLC22"/>
    <property type="match status" value="1"/>
</dbReference>
<feature type="transmembrane region" description="Helical" evidence="5">
    <location>
        <begin position="233"/>
        <end position="253"/>
    </location>
</feature>
<dbReference type="Pfam" id="PF00083">
    <property type="entry name" value="Sugar_tr"/>
    <property type="match status" value="1"/>
</dbReference>
<dbReference type="Proteomes" id="UP001431783">
    <property type="component" value="Unassembled WGS sequence"/>
</dbReference>
<evidence type="ECO:0000313" key="7">
    <source>
        <dbReference type="EMBL" id="KAK9882774.1"/>
    </source>
</evidence>
<feature type="transmembrane region" description="Helical" evidence="5">
    <location>
        <begin position="340"/>
        <end position="361"/>
    </location>
</feature>
<evidence type="ECO:0000256" key="1">
    <source>
        <dbReference type="ARBA" id="ARBA00004141"/>
    </source>
</evidence>
<dbReference type="InterPro" id="IPR005829">
    <property type="entry name" value="Sugar_transporter_CS"/>
</dbReference>
<name>A0AAW1UPP4_9CUCU</name>
<feature type="transmembrane region" description="Helical" evidence="5">
    <location>
        <begin position="401"/>
        <end position="420"/>
    </location>
</feature>
<keyword evidence="4 5" id="KW-0472">Membrane</keyword>
<evidence type="ECO:0000259" key="6">
    <source>
        <dbReference type="PROSITE" id="PS50850"/>
    </source>
</evidence>
<evidence type="ECO:0000256" key="4">
    <source>
        <dbReference type="ARBA" id="ARBA00023136"/>
    </source>
</evidence>
<dbReference type="InterPro" id="IPR005828">
    <property type="entry name" value="MFS_sugar_transport-like"/>
</dbReference>
<keyword evidence="2 5" id="KW-0812">Transmembrane</keyword>
<dbReference type="GO" id="GO:0016020">
    <property type="term" value="C:membrane"/>
    <property type="evidence" value="ECO:0007669"/>
    <property type="project" value="UniProtKB-SubCell"/>
</dbReference>
<feature type="transmembrane region" description="Helical" evidence="5">
    <location>
        <begin position="373"/>
        <end position="394"/>
    </location>
</feature>
<organism evidence="7 8">
    <name type="scientific">Henosepilachna vigintioctopunctata</name>
    <dbReference type="NCBI Taxonomy" id="420089"/>
    <lineage>
        <taxon>Eukaryota</taxon>
        <taxon>Metazoa</taxon>
        <taxon>Ecdysozoa</taxon>
        <taxon>Arthropoda</taxon>
        <taxon>Hexapoda</taxon>
        <taxon>Insecta</taxon>
        <taxon>Pterygota</taxon>
        <taxon>Neoptera</taxon>
        <taxon>Endopterygota</taxon>
        <taxon>Coleoptera</taxon>
        <taxon>Polyphaga</taxon>
        <taxon>Cucujiformia</taxon>
        <taxon>Coccinelloidea</taxon>
        <taxon>Coccinellidae</taxon>
        <taxon>Epilachninae</taxon>
        <taxon>Epilachnini</taxon>
        <taxon>Henosepilachna</taxon>
    </lineage>
</organism>
<comment type="caution">
    <text evidence="7">The sequence shown here is derived from an EMBL/GenBank/DDBJ whole genome shotgun (WGS) entry which is preliminary data.</text>
</comment>
<evidence type="ECO:0000256" key="3">
    <source>
        <dbReference type="ARBA" id="ARBA00022989"/>
    </source>
</evidence>
<feature type="transmembrane region" description="Helical" evidence="5">
    <location>
        <begin position="172"/>
        <end position="199"/>
    </location>
</feature>
<dbReference type="EMBL" id="JARQZJ010000082">
    <property type="protein sequence ID" value="KAK9882774.1"/>
    <property type="molecule type" value="Genomic_DNA"/>
</dbReference>
<protein>
    <recommendedName>
        <fullName evidence="6">Major facilitator superfamily (MFS) profile domain-containing protein</fullName>
    </recommendedName>
</protein>
<dbReference type="PROSITE" id="PS50850">
    <property type="entry name" value="MFS"/>
    <property type="match status" value="1"/>
</dbReference>
<gene>
    <name evidence="7" type="ORF">WA026_023197</name>
</gene>
<comment type="subcellular location">
    <subcellularLocation>
        <location evidence="1">Membrane</location>
        <topology evidence="1">Multi-pass membrane protein</topology>
    </subcellularLocation>
</comment>
<dbReference type="GO" id="GO:0022857">
    <property type="term" value="F:transmembrane transporter activity"/>
    <property type="evidence" value="ECO:0007669"/>
    <property type="project" value="InterPro"/>
</dbReference>
<feature type="transmembrane region" description="Helical" evidence="5">
    <location>
        <begin position="205"/>
        <end position="224"/>
    </location>
</feature>
<proteinExistence type="predicted"/>
<dbReference type="PANTHER" id="PTHR24064">
    <property type="entry name" value="SOLUTE CARRIER FAMILY 22 MEMBER"/>
    <property type="match status" value="1"/>
</dbReference>
<feature type="transmembrane region" description="Helical" evidence="5">
    <location>
        <begin position="490"/>
        <end position="509"/>
    </location>
</feature>
<feature type="transmembrane region" description="Helical" evidence="5">
    <location>
        <begin position="140"/>
        <end position="160"/>
    </location>
</feature>
<dbReference type="AlphaFoldDB" id="A0AAW1UPP4"/>
<feature type="transmembrane region" description="Helical" evidence="5">
    <location>
        <begin position="259"/>
        <end position="277"/>
    </location>
</feature>
<sequence length="528" mass="59578">MVAGDDVLDDIISQIGGIGKQQKIVLTCLFVIMLLHSVTHIAYVFTSMDTDYRCLIPECDGNIPDDPDWLKYAVPFTSSVDRPEKCLMYKYMNTSSKILNGSCNFSSFNKSAITPCSSYYFYDNDYYLGREFDLLCDENLWILSLVGTMNTVGMFIGLLVTGFISDRYGRKCVLIFGMSGCGVIGLIKTLSPSIVWYLVFELTEAIFSAGTCGCVFIIAIESVLPNKRALMGCILNISYALGEVLLALIAWSCQYWRSLIYYTYGPCVMIVLLYWILPESLRWTLSKGRIEESKQALRNIATVNKQKLSENTLKRLENVAEYSDNCNSHKFIEILKSKSLFWRFVNCCFGWMTCAFLFYGITLSSVSIYGNKYLDFMLISLIEFPAYLSNYYIIDKLGRRASICGSYFITFVSSICFIFSTNSSTWFYLLTYCIGKFGATAAFNSIYILTSEIFPTPLRHTVMGLCSTLGRLGSLTSPQVSLLGRWWEPLPMIMFGIMSLAAGIVAFFLPESKGIKLPESVEEAERIK</sequence>
<evidence type="ECO:0000256" key="2">
    <source>
        <dbReference type="ARBA" id="ARBA00022692"/>
    </source>
</evidence>
<evidence type="ECO:0000313" key="8">
    <source>
        <dbReference type="Proteomes" id="UP001431783"/>
    </source>
</evidence>
<dbReference type="InterPro" id="IPR036259">
    <property type="entry name" value="MFS_trans_sf"/>
</dbReference>
<feature type="transmembrane region" description="Helical" evidence="5">
    <location>
        <begin position="24"/>
        <end position="45"/>
    </location>
</feature>
<evidence type="ECO:0000256" key="5">
    <source>
        <dbReference type="SAM" id="Phobius"/>
    </source>
</evidence>
<dbReference type="InterPro" id="IPR020846">
    <property type="entry name" value="MFS_dom"/>
</dbReference>
<keyword evidence="3 5" id="KW-1133">Transmembrane helix</keyword>